<dbReference type="Pfam" id="PF16198">
    <property type="entry name" value="TruB_C_2"/>
    <property type="match status" value="1"/>
</dbReference>
<dbReference type="Pfam" id="PF01509">
    <property type="entry name" value="TruB_N"/>
    <property type="match status" value="1"/>
</dbReference>
<dbReference type="InterPro" id="IPR020103">
    <property type="entry name" value="PsdUridine_synth_cat_dom_sf"/>
</dbReference>
<evidence type="ECO:0000256" key="1">
    <source>
        <dbReference type="ARBA" id="ARBA00000385"/>
    </source>
</evidence>
<keyword evidence="9" id="KW-1185">Reference proteome</keyword>
<keyword evidence="4 5" id="KW-0413">Isomerase</keyword>
<protein>
    <recommendedName>
        <fullName evidence="5">tRNA pseudouridine synthase B</fullName>
        <ecNumber evidence="5">5.4.99.25</ecNumber>
    </recommendedName>
    <alternativeName>
        <fullName evidence="5">tRNA pseudouridine(55) synthase</fullName>
        <shortName evidence="5">Psi55 synthase</shortName>
    </alternativeName>
    <alternativeName>
        <fullName evidence="5">tRNA pseudouridylate synthase</fullName>
    </alternativeName>
    <alternativeName>
        <fullName evidence="5">tRNA-uridine isomerase</fullName>
    </alternativeName>
</protein>
<dbReference type="PANTHER" id="PTHR13767">
    <property type="entry name" value="TRNA-PSEUDOURIDINE SYNTHASE"/>
    <property type="match status" value="1"/>
</dbReference>
<evidence type="ECO:0000259" key="7">
    <source>
        <dbReference type="Pfam" id="PF16198"/>
    </source>
</evidence>
<dbReference type="InterPro" id="IPR002501">
    <property type="entry name" value="PsdUridine_synth_N"/>
</dbReference>
<proteinExistence type="inferred from homology"/>
<dbReference type="SUPFAM" id="SSF55120">
    <property type="entry name" value="Pseudouridine synthase"/>
    <property type="match status" value="1"/>
</dbReference>
<dbReference type="GO" id="GO:0160148">
    <property type="term" value="F:tRNA pseudouridine(55) synthase activity"/>
    <property type="evidence" value="ECO:0007669"/>
    <property type="project" value="UniProtKB-EC"/>
</dbReference>
<sequence>MDPGSGRARVAPVPLQPGLYRVHKPVGPSSFSVVQSFLEETRAAPGKRVPVCHGGTLDPFAEGLLLVLVGQATRLFELLHAVPKTYEADVVWGTEMDTGDLHGKPVFQGDTSRLTPESLDAALQSFLGWREQIPPATSAKKVGGEPAYRKVHRGETVELPPSRVYLHSARWLSHALPGTSRLTMTCRGGYYVRALARDLGQQLGCGAHLSSLRRTEIGPWKDPEPGTRVGAFGRELLPWARVRPLTDQEVGELRRERSVALGGTLPPDWRLPPGFPDPQAPVRGFHQGRLTFLLSERDGALWSDTELRGGL</sequence>
<dbReference type="EMBL" id="CP071091">
    <property type="protein sequence ID" value="QSQ12069.1"/>
    <property type="molecule type" value="Genomic_DNA"/>
</dbReference>
<feature type="active site" description="Nucleophile" evidence="5">
    <location>
        <position position="58"/>
    </location>
</feature>
<accession>A0ABX7N0W5</accession>
<evidence type="ECO:0000256" key="3">
    <source>
        <dbReference type="ARBA" id="ARBA00022694"/>
    </source>
</evidence>
<evidence type="ECO:0000256" key="4">
    <source>
        <dbReference type="ARBA" id="ARBA00023235"/>
    </source>
</evidence>
<dbReference type="RefSeq" id="WP_206713803.1">
    <property type="nucleotide sequence ID" value="NZ_CP071091.1"/>
</dbReference>
<evidence type="ECO:0000313" key="9">
    <source>
        <dbReference type="Proteomes" id="UP000663090"/>
    </source>
</evidence>
<evidence type="ECO:0000256" key="5">
    <source>
        <dbReference type="HAMAP-Rule" id="MF_01080"/>
    </source>
</evidence>
<dbReference type="Gene3D" id="3.30.2350.10">
    <property type="entry name" value="Pseudouridine synthase"/>
    <property type="match status" value="1"/>
</dbReference>
<feature type="domain" description="tRNA pseudouridylate synthase B C-terminal" evidence="7">
    <location>
        <begin position="193"/>
        <end position="222"/>
    </location>
</feature>
<dbReference type="Proteomes" id="UP000663090">
    <property type="component" value="Chromosome"/>
</dbReference>
<reference evidence="8 9" key="1">
    <citation type="submission" date="2021-02" db="EMBL/GenBank/DDBJ databases">
        <title>De Novo genome assembly of isolated myxobacteria.</title>
        <authorList>
            <person name="Stevens D.C."/>
        </authorList>
    </citation>
    <scope>NUCLEOTIDE SEQUENCE [LARGE SCALE GENOMIC DNA]</scope>
    <source>
        <strain evidence="8 9">SCHIC003</strain>
    </source>
</reference>
<evidence type="ECO:0000256" key="2">
    <source>
        <dbReference type="ARBA" id="ARBA00005642"/>
    </source>
</evidence>
<dbReference type="InterPro" id="IPR032819">
    <property type="entry name" value="TruB_C"/>
</dbReference>
<gene>
    <name evidence="5 8" type="primary">truB</name>
    <name evidence="8" type="ORF">JY572_27275</name>
</gene>
<dbReference type="HAMAP" id="MF_01080">
    <property type="entry name" value="TruB_bact"/>
    <property type="match status" value="1"/>
</dbReference>
<keyword evidence="3 5" id="KW-0819">tRNA processing</keyword>
<dbReference type="InterPro" id="IPR014780">
    <property type="entry name" value="tRNA_psdUridine_synth_TruB"/>
</dbReference>
<organism evidence="8 9">
    <name type="scientific">Myxococcus landrumensis</name>
    <dbReference type="NCBI Taxonomy" id="2813577"/>
    <lineage>
        <taxon>Bacteria</taxon>
        <taxon>Pseudomonadati</taxon>
        <taxon>Myxococcota</taxon>
        <taxon>Myxococcia</taxon>
        <taxon>Myxococcales</taxon>
        <taxon>Cystobacterineae</taxon>
        <taxon>Myxococcaceae</taxon>
        <taxon>Myxococcus</taxon>
    </lineage>
</organism>
<dbReference type="PANTHER" id="PTHR13767:SF2">
    <property type="entry name" value="PSEUDOURIDYLATE SYNTHASE TRUB1"/>
    <property type="match status" value="1"/>
</dbReference>
<dbReference type="NCBIfam" id="TIGR00431">
    <property type="entry name" value="TruB"/>
    <property type="match status" value="1"/>
</dbReference>
<dbReference type="EC" id="5.4.99.25" evidence="5"/>
<comment type="function">
    <text evidence="5">Responsible for synthesis of pseudouridine from uracil-55 in the psi GC loop of transfer RNAs.</text>
</comment>
<feature type="domain" description="Pseudouridine synthase II N-terminal" evidence="6">
    <location>
        <begin position="51"/>
        <end position="192"/>
    </location>
</feature>
<name>A0ABX7N0W5_9BACT</name>
<comment type="similarity">
    <text evidence="2 5">Belongs to the pseudouridine synthase TruB family. Type 1 subfamily.</text>
</comment>
<evidence type="ECO:0000259" key="6">
    <source>
        <dbReference type="Pfam" id="PF01509"/>
    </source>
</evidence>
<evidence type="ECO:0000313" key="8">
    <source>
        <dbReference type="EMBL" id="QSQ12069.1"/>
    </source>
</evidence>
<comment type="catalytic activity">
    <reaction evidence="1 5">
        <text>uridine(55) in tRNA = pseudouridine(55) in tRNA</text>
        <dbReference type="Rhea" id="RHEA:42532"/>
        <dbReference type="Rhea" id="RHEA-COMP:10101"/>
        <dbReference type="Rhea" id="RHEA-COMP:10102"/>
        <dbReference type="ChEBI" id="CHEBI:65314"/>
        <dbReference type="ChEBI" id="CHEBI:65315"/>
        <dbReference type="EC" id="5.4.99.25"/>
    </reaction>
</comment>